<dbReference type="Gene3D" id="3.60.21.10">
    <property type="match status" value="1"/>
</dbReference>
<name>A0A1B8RAW8_RHILT</name>
<evidence type="ECO:0000313" key="2">
    <source>
        <dbReference type="EMBL" id="AOO91215.1"/>
    </source>
</evidence>
<dbReference type="EMBL" id="KX488851">
    <property type="protein sequence ID" value="AOO91215.1"/>
    <property type="molecule type" value="Genomic_DNA"/>
</dbReference>
<protein>
    <recommendedName>
        <fullName evidence="1">Calcineurin-like phosphoesterase domain-containing protein</fullName>
    </recommendedName>
</protein>
<dbReference type="InterPro" id="IPR004843">
    <property type="entry name" value="Calcineurin-like_PHP"/>
</dbReference>
<dbReference type="InterPro" id="IPR029052">
    <property type="entry name" value="Metallo-depent_PP-like"/>
</dbReference>
<evidence type="ECO:0000259" key="1">
    <source>
        <dbReference type="Pfam" id="PF00149"/>
    </source>
</evidence>
<reference evidence="2" key="1">
    <citation type="journal article" date="2015" name="BMC Genomics">
        <title>Transcriptome profiling of a Rhizobium leguminosarum bv. trifolii rosR mutant reveals the role of the transcriptional regulator RosR in motility, synthesis of cell-surface components, and other cellular processes.</title>
        <authorList>
            <person name="Rachwal K."/>
            <person name="Matczynska E."/>
            <person name="Janczarek M."/>
        </authorList>
    </citation>
    <scope>NUCLEOTIDE SEQUENCE</scope>
    <source>
        <strain evidence="2">Rt24.2</strain>
    </source>
</reference>
<organism evidence="2">
    <name type="scientific">Rhizobium leguminosarum bv. trifolii</name>
    <dbReference type="NCBI Taxonomy" id="386"/>
    <lineage>
        <taxon>Bacteria</taxon>
        <taxon>Pseudomonadati</taxon>
        <taxon>Pseudomonadota</taxon>
        <taxon>Alphaproteobacteria</taxon>
        <taxon>Hyphomicrobiales</taxon>
        <taxon>Rhizobiaceae</taxon>
        <taxon>Rhizobium/Agrobacterium group</taxon>
        <taxon>Rhizobium</taxon>
    </lineage>
</organism>
<dbReference type="GO" id="GO:0016787">
    <property type="term" value="F:hydrolase activity"/>
    <property type="evidence" value="ECO:0007669"/>
    <property type="project" value="InterPro"/>
</dbReference>
<dbReference type="AlphaFoldDB" id="A0A1B8RAW8"/>
<reference evidence="2" key="2">
    <citation type="journal article" date="2016" name="Front. Microbiol.">
        <title>The Regulatory Protein RosR Affects Rhizobium leguminosarum bv. trifolii Protein Profiles, Cell Surface Properties, and Symbiosis with Clover.</title>
        <authorList>
            <person name="Rachwal K."/>
            <person name="Boguszewska A."/>
            <person name="Kopcinska J."/>
            <person name="Karas M."/>
            <person name="Tchorzewski M."/>
            <person name="Janczarek M."/>
        </authorList>
    </citation>
    <scope>NUCLEOTIDE SEQUENCE</scope>
    <source>
        <strain evidence="2">Rt24.2</strain>
    </source>
</reference>
<dbReference type="RefSeq" id="WP_065276823.1">
    <property type="nucleotide sequence ID" value="NZ_MAMO01000037.1"/>
</dbReference>
<proteinExistence type="predicted"/>
<dbReference type="PANTHER" id="PTHR37844:SF2">
    <property type="entry name" value="SER_THR PROTEIN PHOSPHATASE SUPERFAMILY (AFU_ORTHOLOGUE AFUA_1G14840)"/>
    <property type="match status" value="1"/>
</dbReference>
<feature type="domain" description="Calcineurin-like phosphoesterase" evidence="1">
    <location>
        <begin position="1"/>
        <end position="233"/>
    </location>
</feature>
<sequence>MKAWIISDMHVTHADMTAAIDIPTADICFCAGDISGFLAFGLEFLKRRIAPTMPVVIVLGNHDYYGNTIDGALLSARKDKDKGNIHLLENETLEIDHVRIIGATLWTDYQVPWGIDDELPLPDRAEAAVYFCRRSMLDFREIYGSPPFREGMPRLITSREIIARHLESRAFISGEMAKSWTGKTVVLTHHAPSPRSLLKQYQGDATNAAFASDLTDVIRTGRPDVWIHGHIHQFQDYVEGHTRVVCNPLGYQHERSKNGYHPGFVIEL</sequence>
<dbReference type="Pfam" id="PF00149">
    <property type="entry name" value="Metallophos"/>
    <property type="match status" value="1"/>
</dbReference>
<accession>A0A1B8RAW8</accession>
<dbReference type="SUPFAM" id="SSF56300">
    <property type="entry name" value="Metallo-dependent phosphatases"/>
    <property type="match status" value="1"/>
</dbReference>
<dbReference type="PANTHER" id="PTHR37844">
    <property type="entry name" value="SER/THR PROTEIN PHOSPHATASE SUPERFAMILY (AFU_ORTHOLOGUE AFUA_1G14840)"/>
    <property type="match status" value="1"/>
</dbReference>